<feature type="region of interest" description="Disordered" evidence="1">
    <location>
        <begin position="84"/>
        <end position="134"/>
    </location>
</feature>
<proteinExistence type="predicted"/>
<feature type="region of interest" description="Disordered" evidence="1">
    <location>
        <begin position="232"/>
        <end position="256"/>
    </location>
</feature>
<dbReference type="InterPro" id="IPR002889">
    <property type="entry name" value="WSC_carb-bd"/>
</dbReference>
<evidence type="ECO:0000313" key="6">
    <source>
        <dbReference type="Proteomes" id="UP000536275"/>
    </source>
</evidence>
<feature type="transmembrane region" description="Helical" evidence="2">
    <location>
        <begin position="199"/>
        <end position="223"/>
    </location>
</feature>
<evidence type="ECO:0000256" key="3">
    <source>
        <dbReference type="SAM" id="SignalP"/>
    </source>
</evidence>
<comment type="caution">
    <text evidence="5">The sequence shown here is derived from an EMBL/GenBank/DDBJ whole genome shotgun (WGS) entry which is preliminary data.</text>
</comment>
<accession>A0A8H6C517</accession>
<feature type="domain" description="WSC" evidence="4">
    <location>
        <begin position="29"/>
        <end position="119"/>
    </location>
</feature>
<feature type="region of interest" description="Disordered" evidence="1">
    <location>
        <begin position="157"/>
        <end position="196"/>
    </location>
</feature>
<feature type="signal peptide" evidence="3">
    <location>
        <begin position="1"/>
        <end position="23"/>
    </location>
</feature>
<reference evidence="5 6" key="1">
    <citation type="submission" date="2020-03" db="EMBL/GenBank/DDBJ databases">
        <title>FDA dAtabase for Regulatory Grade micrObial Sequences (FDA-ARGOS): Supporting development and validation of Infectious Disease Dx tests.</title>
        <authorList>
            <person name="Campos J."/>
            <person name="Goldberg B."/>
            <person name="Tallon L."/>
            <person name="Sadzewicz L."/>
            <person name="Vavikolanu K."/>
            <person name="Mehta A."/>
            <person name="Aluvathingal J."/>
            <person name="Nadendla S."/>
            <person name="Nandy P."/>
            <person name="Geyer C."/>
            <person name="Yan Y."/>
            <person name="Sichtig H."/>
        </authorList>
    </citation>
    <scope>NUCLEOTIDE SEQUENCE [LARGE SCALE GENOMIC DNA]</scope>
    <source>
        <strain evidence="5 6">FDAARGOS_656</strain>
    </source>
</reference>
<dbReference type="EMBL" id="JABWAD010000007">
    <property type="protein sequence ID" value="KAF6072301.1"/>
    <property type="molecule type" value="Genomic_DNA"/>
</dbReference>
<dbReference type="SMART" id="SM00321">
    <property type="entry name" value="WSC"/>
    <property type="match status" value="1"/>
</dbReference>
<keyword evidence="2" id="KW-1133">Transmembrane helix</keyword>
<keyword evidence="2" id="KW-0812">Transmembrane</keyword>
<dbReference type="AlphaFoldDB" id="A0A8H6C517"/>
<name>A0A8H6C517_CANAX</name>
<evidence type="ECO:0000259" key="4">
    <source>
        <dbReference type="PROSITE" id="PS51212"/>
    </source>
</evidence>
<dbReference type="PROSITE" id="PS51212">
    <property type="entry name" value="WSC"/>
    <property type="match status" value="1"/>
</dbReference>
<gene>
    <name evidence="5" type="ORF">FOB64_000350</name>
</gene>
<evidence type="ECO:0000256" key="1">
    <source>
        <dbReference type="SAM" id="MobiDB-lite"/>
    </source>
</evidence>
<organism evidence="5 6">
    <name type="scientific">Candida albicans</name>
    <name type="common">Yeast</name>
    <dbReference type="NCBI Taxonomy" id="5476"/>
    <lineage>
        <taxon>Eukaryota</taxon>
        <taxon>Fungi</taxon>
        <taxon>Dikarya</taxon>
        <taxon>Ascomycota</taxon>
        <taxon>Saccharomycotina</taxon>
        <taxon>Pichiomycetes</taxon>
        <taxon>Debaryomycetaceae</taxon>
        <taxon>Candida/Lodderomyces clade</taxon>
        <taxon>Candida</taxon>
    </lineage>
</organism>
<keyword evidence="3" id="KW-0732">Signal</keyword>
<feature type="compositionally biased region" description="Basic and acidic residues" evidence="1">
    <location>
        <begin position="186"/>
        <end position="196"/>
    </location>
</feature>
<feature type="compositionally biased region" description="Low complexity" evidence="1">
    <location>
        <begin position="157"/>
        <end position="185"/>
    </location>
</feature>
<sequence>MVKLPFFTIVVSIFYTSSLLVSAADYTAPASNLGCYSSISGGDSKGDYTYQTSGYCVNNECPNSPYVAVKGKECICLNSLPQSSSKVSSSQCDQPCPGYQSDISPSSSGSPSSSQSSSITGSPNNSDDSDQSTATVVSTISNSNGNVIYKTITQEASATTSSGSSSHASTTSSSSSTSTSSSHSSDSPDGKSEKKSSSVGAIVGGVVGGIGGLILLVAGGFFYMRYRNNDEDEDEEEEFYDNKPLKRSNGSKIGSRRSPNALEMPMANPFQHPADDLVRNNSVQKNGFVDPRLNPIMMGRRRLSEGSLVDEADYSRKVLQVANPDDTK</sequence>
<dbReference type="Pfam" id="PF01822">
    <property type="entry name" value="WSC"/>
    <property type="match status" value="1"/>
</dbReference>
<keyword evidence="2" id="KW-0472">Membrane</keyword>
<evidence type="ECO:0000256" key="2">
    <source>
        <dbReference type="SAM" id="Phobius"/>
    </source>
</evidence>
<feature type="chain" id="PRO_5034335200" evidence="3">
    <location>
        <begin position="24"/>
        <end position="328"/>
    </location>
</feature>
<dbReference type="Proteomes" id="UP000536275">
    <property type="component" value="Unassembled WGS sequence"/>
</dbReference>
<evidence type="ECO:0000313" key="5">
    <source>
        <dbReference type="EMBL" id="KAF6072301.1"/>
    </source>
</evidence>
<feature type="compositionally biased region" description="Low complexity" evidence="1">
    <location>
        <begin position="100"/>
        <end position="126"/>
    </location>
</feature>
<protein>
    <submittedName>
        <fullName evidence="5">WSC domain family protein</fullName>
    </submittedName>
</protein>